<evidence type="ECO:0000256" key="2">
    <source>
        <dbReference type="ARBA" id="ARBA00008982"/>
    </source>
</evidence>
<comment type="caution">
    <text evidence="8">Lacks conserved residue(s) required for the propagation of feature annotation.</text>
</comment>
<dbReference type="InterPro" id="IPR001576">
    <property type="entry name" value="Phosphoglycerate_kinase"/>
</dbReference>
<dbReference type="InterPro" id="IPR036043">
    <property type="entry name" value="Phosphoglycerate_kinase_sf"/>
</dbReference>
<feature type="binding site" evidence="8">
    <location>
        <position position="210"/>
    </location>
    <ligand>
        <name>ATP</name>
        <dbReference type="ChEBI" id="CHEBI:30616"/>
    </ligand>
</feature>
<organism evidence="10 11">
    <name type="scientific">Nannocystis bainbridge</name>
    <dbReference type="NCBI Taxonomy" id="2995303"/>
    <lineage>
        <taxon>Bacteria</taxon>
        <taxon>Pseudomonadati</taxon>
        <taxon>Myxococcota</taxon>
        <taxon>Polyangia</taxon>
        <taxon>Nannocystales</taxon>
        <taxon>Nannocystaceae</taxon>
        <taxon>Nannocystis</taxon>
    </lineage>
</organism>
<dbReference type="InterPro" id="IPR015911">
    <property type="entry name" value="Phosphoglycerate_kinase_CS"/>
</dbReference>
<dbReference type="PRINTS" id="PR00477">
    <property type="entry name" value="PHGLYCKINASE"/>
</dbReference>
<dbReference type="Proteomes" id="UP001221686">
    <property type="component" value="Unassembled WGS sequence"/>
</dbReference>
<evidence type="ECO:0000256" key="4">
    <source>
        <dbReference type="ARBA" id="ARBA00022679"/>
    </source>
</evidence>
<keyword evidence="6 8" id="KW-0418">Kinase</keyword>
<dbReference type="GO" id="GO:0016301">
    <property type="term" value="F:kinase activity"/>
    <property type="evidence" value="ECO:0007669"/>
    <property type="project" value="UniProtKB-KW"/>
</dbReference>
<comment type="subcellular location">
    <subcellularLocation>
        <location evidence="8">Cytoplasm</location>
    </subcellularLocation>
</comment>
<dbReference type="InterPro" id="IPR015824">
    <property type="entry name" value="Phosphoglycerate_kinase_N"/>
</dbReference>
<keyword evidence="5 8" id="KW-0547">Nucleotide-binding</keyword>
<evidence type="ECO:0000256" key="6">
    <source>
        <dbReference type="ARBA" id="ARBA00022777"/>
    </source>
</evidence>
<dbReference type="PANTHER" id="PTHR11406:SF23">
    <property type="entry name" value="PHOSPHOGLYCERATE KINASE 1, CHLOROPLASTIC-RELATED"/>
    <property type="match status" value="1"/>
</dbReference>
<feature type="binding site" evidence="8">
    <location>
        <begin position="29"/>
        <end position="31"/>
    </location>
    <ligand>
        <name>substrate</name>
    </ligand>
</feature>
<feature type="binding site" evidence="8">
    <location>
        <position position="336"/>
    </location>
    <ligand>
        <name>ATP</name>
        <dbReference type="ChEBI" id="CHEBI:30616"/>
    </ligand>
</feature>
<evidence type="ECO:0000256" key="3">
    <source>
        <dbReference type="ARBA" id="ARBA00013061"/>
    </source>
</evidence>
<dbReference type="EC" id="2.7.2.3" evidence="3 8"/>
<dbReference type="RefSeq" id="WP_272088083.1">
    <property type="nucleotide sequence ID" value="NZ_JAQNDL010000002.1"/>
</dbReference>
<feature type="binding site" evidence="8">
    <location>
        <position position="159"/>
    </location>
    <ligand>
        <name>substrate</name>
    </ligand>
</feature>
<evidence type="ECO:0000256" key="9">
    <source>
        <dbReference type="RuleBase" id="RU000532"/>
    </source>
</evidence>
<feature type="binding site" evidence="8">
    <location>
        <begin position="67"/>
        <end position="70"/>
    </location>
    <ligand>
        <name>substrate</name>
    </ligand>
</feature>
<keyword evidence="7 8" id="KW-0067">ATP-binding</keyword>
<dbReference type="PANTHER" id="PTHR11406">
    <property type="entry name" value="PHOSPHOGLYCERATE KINASE"/>
    <property type="match status" value="1"/>
</dbReference>
<reference evidence="10 11" key="1">
    <citation type="submission" date="2022-11" db="EMBL/GenBank/DDBJ databases">
        <title>Minimal conservation of predation-associated metabolite biosynthetic gene clusters underscores biosynthetic potential of Myxococcota including descriptions for ten novel species: Archangium lansinium sp. nov., Myxococcus landrumus sp. nov., Nannocystis bai.</title>
        <authorList>
            <person name="Ahearne A."/>
            <person name="Stevens C."/>
            <person name="Dowd S."/>
        </authorList>
    </citation>
    <scope>NUCLEOTIDE SEQUENCE [LARGE SCALE GENOMIC DNA]</scope>
    <source>
        <strain evidence="10 11">BB15-2</strain>
    </source>
</reference>
<dbReference type="SUPFAM" id="SSF53748">
    <property type="entry name" value="Phosphoglycerate kinase"/>
    <property type="match status" value="1"/>
</dbReference>
<evidence type="ECO:0000256" key="7">
    <source>
        <dbReference type="ARBA" id="ARBA00022840"/>
    </source>
</evidence>
<accession>A0ABT5E109</accession>
<name>A0ABT5E109_9BACT</name>
<keyword evidence="8" id="KW-0324">Glycolysis</keyword>
<comment type="similarity">
    <text evidence="2 8 9">Belongs to the phosphoglycerate kinase family.</text>
</comment>
<protein>
    <recommendedName>
        <fullName evidence="3 8">Phosphoglycerate kinase</fullName>
        <ecNumber evidence="3 8">2.7.2.3</ecNumber>
    </recommendedName>
</protein>
<dbReference type="PIRSF" id="PIRSF000724">
    <property type="entry name" value="Pgk"/>
    <property type="match status" value="1"/>
</dbReference>
<keyword evidence="11" id="KW-1185">Reference proteome</keyword>
<feature type="binding site" evidence="8">
    <location>
        <position position="44"/>
    </location>
    <ligand>
        <name>substrate</name>
    </ligand>
</feature>
<evidence type="ECO:0000256" key="8">
    <source>
        <dbReference type="HAMAP-Rule" id="MF_00145"/>
    </source>
</evidence>
<comment type="caution">
    <text evidence="10">The sequence shown here is derived from an EMBL/GenBank/DDBJ whole genome shotgun (WGS) entry which is preliminary data.</text>
</comment>
<evidence type="ECO:0000313" key="11">
    <source>
        <dbReference type="Proteomes" id="UP001221686"/>
    </source>
</evidence>
<dbReference type="PROSITE" id="PS00111">
    <property type="entry name" value="PGLYCERATE_KINASE"/>
    <property type="match status" value="1"/>
</dbReference>
<feature type="binding site" evidence="8">
    <location>
        <begin position="362"/>
        <end position="365"/>
    </location>
    <ligand>
        <name>ATP</name>
        <dbReference type="ChEBI" id="CHEBI:30616"/>
    </ligand>
</feature>
<evidence type="ECO:0000313" key="10">
    <source>
        <dbReference type="EMBL" id="MDC0719576.1"/>
    </source>
</evidence>
<dbReference type="Gene3D" id="3.40.50.1260">
    <property type="entry name" value="Phosphoglycerate kinase, N-terminal domain"/>
    <property type="match status" value="2"/>
</dbReference>
<evidence type="ECO:0000256" key="5">
    <source>
        <dbReference type="ARBA" id="ARBA00022741"/>
    </source>
</evidence>
<gene>
    <name evidence="8" type="primary">pgk</name>
    <name evidence="10" type="ORF">POL25_21905</name>
</gene>
<comment type="subunit">
    <text evidence="8">Monomer.</text>
</comment>
<dbReference type="EMBL" id="JAQNDL010000002">
    <property type="protein sequence ID" value="MDC0719576.1"/>
    <property type="molecule type" value="Genomic_DNA"/>
</dbReference>
<dbReference type="HAMAP" id="MF_00145">
    <property type="entry name" value="Phosphoglyc_kinase"/>
    <property type="match status" value="1"/>
</dbReference>
<comment type="catalytic activity">
    <reaction evidence="1 8 9">
        <text>(2R)-3-phosphoglycerate + ATP = (2R)-3-phospho-glyceroyl phosphate + ADP</text>
        <dbReference type="Rhea" id="RHEA:14801"/>
        <dbReference type="ChEBI" id="CHEBI:30616"/>
        <dbReference type="ChEBI" id="CHEBI:57604"/>
        <dbReference type="ChEBI" id="CHEBI:58272"/>
        <dbReference type="ChEBI" id="CHEBI:456216"/>
        <dbReference type="EC" id="2.7.2.3"/>
    </reaction>
</comment>
<feature type="binding site" evidence="8">
    <location>
        <position position="126"/>
    </location>
    <ligand>
        <name>substrate</name>
    </ligand>
</feature>
<keyword evidence="8" id="KW-0963">Cytoplasm</keyword>
<keyword evidence="4 8" id="KW-0808">Transferase</keyword>
<sequence length="409" mass="42780">MATTADAPLALNTIDRLDVGNRRVFVRVDFNVPLKDGQVRDDTRIRATLPTLRKLQERGARLILGSHLGRPDGAPDPKYSMEPVGARLAELLECEVRLPDEVIGDGVTKLVHDTRSGQIVLLENLRWHPGETRNDPAFAQALASLADAYVNDAFGASHRAHASIVGVPGLLADKAAGLLLAAEVEALGRVIHHPEHPFVMVVGGAKVSDKLPVLLATLDRLRPGDSILIGGAMANTFLASTGVDVGASLHEPDRFADCKSLVTRAKARDVRVLLPTDLRVGAGTKATSARVIQVESDKLGDGEMALDIGPATAARFRTALLGAKMVFWNGPMGLFENSAFADGTLAVARAVADCGGFTVVGGGDSVAALQDSGAADKISHISTGGGASLEMIESGSLPGLEVLLTGRSA</sequence>
<comment type="pathway">
    <text evidence="8">Carbohydrate degradation; glycolysis; pyruvate from D-glyceraldehyde 3-phosphate: step 2/5.</text>
</comment>
<proteinExistence type="inferred from homology"/>
<dbReference type="Pfam" id="PF00162">
    <property type="entry name" value="PGK"/>
    <property type="match status" value="1"/>
</dbReference>
<evidence type="ECO:0000256" key="1">
    <source>
        <dbReference type="ARBA" id="ARBA00000642"/>
    </source>
</evidence>